<dbReference type="AlphaFoldDB" id="A0A562K898"/>
<feature type="domain" description="AMP-binding enzyme C-terminal" evidence="4">
    <location>
        <begin position="410"/>
        <end position="488"/>
    </location>
</feature>
<keyword evidence="2" id="KW-0436">Ligase</keyword>
<dbReference type="Proteomes" id="UP000316624">
    <property type="component" value="Unassembled WGS sequence"/>
</dbReference>
<dbReference type="Gene3D" id="3.30.300.30">
    <property type="match status" value="1"/>
</dbReference>
<dbReference type="Pfam" id="PF13193">
    <property type="entry name" value="AMP-binding_C"/>
    <property type="match status" value="1"/>
</dbReference>
<dbReference type="InterPro" id="IPR025110">
    <property type="entry name" value="AMP-bd_C"/>
</dbReference>
<dbReference type="GO" id="GO:0006631">
    <property type="term" value="P:fatty acid metabolic process"/>
    <property type="evidence" value="ECO:0007669"/>
    <property type="project" value="TreeGrafter"/>
</dbReference>
<dbReference type="SUPFAM" id="SSF56801">
    <property type="entry name" value="Acetyl-CoA synthetase-like"/>
    <property type="match status" value="1"/>
</dbReference>
<evidence type="ECO:0000259" key="4">
    <source>
        <dbReference type="Pfam" id="PF13193"/>
    </source>
</evidence>
<gene>
    <name evidence="5" type="ORF">IQ35_03159</name>
</gene>
<evidence type="ECO:0000256" key="2">
    <source>
        <dbReference type="ARBA" id="ARBA00022598"/>
    </source>
</evidence>
<accession>A0A562K898</accession>
<organism evidence="5 6">
    <name type="scientific">Sphingobium wenxiniae (strain DSM 21828 / CGMCC 1.7748 / JZ-1)</name>
    <dbReference type="NCBI Taxonomy" id="595605"/>
    <lineage>
        <taxon>Bacteria</taxon>
        <taxon>Pseudomonadati</taxon>
        <taxon>Pseudomonadota</taxon>
        <taxon>Alphaproteobacteria</taxon>
        <taxon>Sphingomonadales</taxon>
        <taxon>Sphingomonadaceae</taxon>
        <taxon>Sphingobium</taxon>
    </lineage>
</organism>
<dbReference type="EMBL" id="VLKK01000015">
    <property type="protein sequence ID" value="TWH91473.1"/>
    <property type="molecule type" value="Genomic_DNA"/>
</dbReference>
<proteinExistence type="inferred from homology"/>
<protein>
    <submittedName>
        <fullName evidence="5">Fatty-acyl-CoA synthase</fullName>
    </submittedName>
</protein>
<comment type="caution">
    <text evidence="5">The sequence shown here is derived from an EMBL/GenBank/DDBJ whole genome shotgun (WGS) entry which is preliminary data.</text>
</comment>
<dbReference type="InterPro" id="IPR045851">
    <property type="entry name" value="AMP-bd_C_sf"/>
</dbReference>
<sequence length="508" mass="55913">MSLNHFAGINPDKPAVIIADTGESISFRDLNDASAALARRLRVNLDEGDRVAILLPNGISYFIAAWAARRAGLRYVPINWHLLRDETAYIVDNSDARVVISNIQMREIASYAAGRSPSVRACYSMDESFDGFLAMNEGPEAPAIEEREGVPMFYSSGTTGAPKGILQPLPNAPFGQNARVEDLMAAEYGFDADSIYLSPAPLYHAAPLAWTMGTQAFGGTAIAMRNFDAEGVLAAIDRYRVTHAQFVPTHFIRMLKLPEAVRFRYDLSSVKLALHAAAPCPAEVKEQMLDWWGPVIEEYYGASEGGFTRASAKEWRERPGTVGQSRLGPIHILDDRGTELPIGEIGTIFFEGSTSFSFHKEPEKTREHVDPRGWSAPGDLGYIDADGYLFLADRKSNMIISGGVNIYPQEAENVLALHPDVSDVAVIGIPHPDFGEEVKGVVVPAGPLADAADLEARLIAYCRERLAHFKCPRSIDFVDDLPRLPTGKLRKRELVERYASRTKRAARH</sequence>
<dbReference type="GO" id="GO:0031956">
    <property type="term" value="F:medium-chain fatty acid-CoA ligase activity"/>
    <property type="evidence" value="ECO:0007669"/>
    <property type="project" value="TreeGrafter"/>
</dbReference>
<dbReference type="InterPro" id="IPR000873">
    <property type="entry name" value="AMP-dep_synth/lig_dom"/>
</dbReference>
<feature type="domain" description="AMP-dependent synthetase/ligase" evidence="3">
    <location>
        <begin position="7"/>
        <end position="354"/>
    </location>
</feature>
<dbReference type="Pfam" id="PF00501">
    <property type="entry name" value="AMP-binding"/>
    <property type="match status" value="1"/>
</dbReference>
<evidence type="ECO:0000313" key="5">
    <source>
        <dbReference type="EMBL" id="TWH91473.1"/>
    </source>
</evidence>
<dbReference type="PANTHER" id="PTHR43201:SF5">
    <property type="entry name" value="MEDIUM-CHAIN ACYL-COA LIGASE ACSF2, MITOCHONDRIAL"/>
    <property type="match status" value="1"/>
</dbReference>
<dbReference type="RefSeq" id="WP_145074802.1">
    <property type="nucleotide sequence ID" value="NZ_JACIIY010000016.1"/>
</dbReference>
<comment type="similarity">
    <text evidence="1">Belongs to the ATP-dependent AMP-binding enzyme family.</text>
</comment>
<dbReference type="PANTHER" id="PTHR43201">
    <property type="entry name" value="ACYL-COA SYNTHETASE"/>
    <property type="match status" value="1"/>
</dbReference>
<evidence type="ECO:0000259" key="3">
    <source>
        <dbReference type="Pfam" id="PF00501"/>
    </source>
</evidence>
<evidence type="ECO:0000313" key="6">
    <source>
        <dbReference type="Proteomes" id="UP000316624"/>
    </source>
</evidence>
<reference evidence="5 6" key="1">
    <citation type="journal article" date="2015" name="Stand. Genomic Sci.">
        <title>Genomic Encyclopedia of Bacterial and Archaeal Type Strains, Phase III: the genomes of soil and plant-associated and newly described type strains.</title>
        <authorList>
            <person name="Whitman W.B."/>
            <person name="Woyke T."/>
            <person name="Klenk H.P."/>
            <person name="Zhou Y."/>
            <person name="Lilburn T.G."/>
            <person name="Beck B.J."/>
            <person name="De Vos P."/>
            <person name="Vandamme P."/>
            <person name="Eisen J.A."/>
            <person name="Garrity G."/>
            <person name="Hugenholtz P."/>
            <person name="Kyrpides N.C."/>
        </authorList>
    </citation>
    <scope>NUCLEOTIDE SEQUENCE [LARGE SCALE GENOMIC DNA]</scope>
    <source>
        <strain evidence="5 6">CGMCC 1.7748</strain>
    </source>
</reference>
<keyword evidence="6" id="KW-1185">Reference proteome</keyword>
<dbReference type="Gene3D" id="3.40.50.12780">
    <property type="entry name" value="N-terminal domain of ligase-like"/>
    <property type="match status" value="1"/>
</dbReference>
<dbReference type="InterPro" id="IPR042099">
    <property type="entry name" value="ANL_N_sf"/>
</dbReference>
<name>A0A562K898_SPHWJ</name>
<evidence type="ECO:0000256" key="1">
    <source>
        <dbReference type="ARBA" id="ARBA00006432"/>
    </source>
</evidence>